<evidence type="ECO:0000313" key="2">
    <source>
        <dbReference type="EMBL" id="PTX56022.1"/>
    </source>
</evidence>
<dbReference type="InterPro" id="IPR051531">
    <property type="entry name" value="N-acetyltransferase"/>
</dbReference>
<keyword evidence="3" id="KW-1185">Reference proteome</keyword>
<dbReference type="InterPro" id="IPR016181">
    <property type="entry name" value="Acyl_CoA_acyltransferase"/>
</dbReference>
<dbReference type="OrthoDB" id="9804153at2"/>
<reference evidence="2 3" key="1">
    <citation type="submission" date="2018-04" db="EMBL/GenBank/DDBJ databases">
        <title>Genomic Encyclopedia of Archaeal and Bacterial Type Strains, Phase II (KMG-II): from individual species to whole genera.</title>
        <authorList>
            <person name="Goeker M."/>
        </authorList>
    </citation>
    <scope>NUCLEOTIDE SEQUENCE [LARGE SCALE GENOMIC DNA]</scope>
    <source>
        <strain evidence="2 3">DSM 100977</strain>
    </source>
</reference>
<keyword evidence="2" id="KW-0808">Transferase</keyword>
<evidence type="ECO:0000259" key="1">
    <source>
        <dbReference type="PROSITE" id="PS51186"/>
    </source>
</evidence>
<organism evidence="2 3">
    <name type="scientific">Litoreibacter ponti</name>
    <dbReference type="NCBI Taxonomy" id="1510457"/>
    <lineage>
        <taxon>Bacteria</taxon>
        <taxon>Pseudomonadati</taxon>
        <taxon>Pseudomonadota</taxon>
        <taxon>Alphaproteobacteria</taxon>
        <taxon>Rhodobacterales</taxon>
        <taxon>Roseobacteraceae</taxon>
        <taxon>Litoreibacter</taxon>
    </lineage>
</organism>
<feature type="domain" description="N-acetyltransferase" evidence="1">
    <location>
        <begin position="17"/>
        <end position="178"/>
    </location>
</feature>
<dbReference type="PROSITE" id="PS51186">
    <property type="entry name" value="GNAT"/>
    <property type="match status" value="1"/>
</dbReference>
<dbReference type="InterPro" id="IPR000182">
    <property type="entry name" value="GNAT_dom"/>
</dbReference>
<accession>A0A2T6BIZ4</accession>
<name>A0A2T6BIZ4_9RHOB</name>
<proteinExistence type="predicted"/>
<dbReference type="PANTHER" id="PTHR43792">
    <property type="entry name" value="GNAT FAMILY, PUTATIVE (AFU_ORTHOLOGUE AFUA_3G00765)-RELATED-RELATED"/>
    <property type="match status" value="1"/>
</dbReference>
<dbReference type="Gene3D" id="3.40.630.30">
    <property type="match status" value="1"/>
</dbReference>
<dbReference type="Pfam" id="PF13302">
    <property type="entry name" value="Acetyltransf_3"/>
    <property type="match status" value="1"/>
</dbReference>
<protein>
    <submittedName>
        <fullName evidence="2">RimJ/RimL family protein N-acetyltransferase</fullName>
    </submittedName>
</protein>
<sequence length="178" mass="19509">MSVTEPISQAVIETERLVLRPITRADAGQLKLYGSDKRVAEATATIPHPLPDGVVEAFIERALNPERSSDIWVIDPSDDGSQMLGAIAMERMDRDQSEISYWVVPAAWNNGFASEAVTAMVEANPQACRTIFGSVFQDNPASARVLTNAGFEYIGDAESYSVARDATVPTWTYIKRLD</sequence>
<dbReference type="Proteomes" id="UP000243978">
    <property type="component" value="Unassembled WGS sequence"/>
</dbReference>
<evidence type="ECO:0000313" key="3">
    <source>
        <dbReference type="Proteomes" id="UP000243978"/>
    </source>
</evidence>
<dbReference type="RefSeq" id="WP_107844256.1">
    <property type="nucleotide sequence ID" value="NZ_QBKS01000001.1"/>
</dbReference>
<dbReference type="SUPFAM" id="SSF55729">
    <property type="entry name" value="Acyl-CoA N-acyltransferases (Nat)"/>
    <property type="match status" value="1"/>
</dbReference>
<dbReference type="GO" id="GO:0016747">
    <property type="term" value="F:acyltransferase activity, transferring groups other than amino-acyl groups"/>
    <property type="evidence" value="ECO:0007669"/>
    <property type="project" value="InterPro"/>
</dbReference>
<dbReference type="AlphaFoldDB" id="A0A2T6BIZ4"/>
<gene>
    <name evidence="2" type="ORF">C8N43_0671</name>
</gene>
<comment type="caution">
    <text evidence="2">The sequence shown here is derived from an EMBL/GenBank/DDBJ whole genome shotgun (WGS) entry which is preliminary data.</text>
</comment>
<dbReference type="EMBL" id="QBKS01000001">
    <property type="protein sequence ID" value="PTX56022.1"/>
    <property type="molecule type" value="Genomic_DNA"/>
</dbReference>